<reference evidence="2 3" key="1">
    <citation type="submission" date="2020-04" db="EMBL/GenBank/DDBJ databases">
        <title>MicrobeNet Type strains.</title>
        <authorList>
            <person name="Nicholson A.C."/>
        </authorList>
    </citation>
    <scope>NUCLEOTIDE SEQUENCE [LARGE SCALE GENOMIC DNA]</scope>
    <source>
        <strain evidence="2 3">DSM 40738</strain>
    </source>
</reference>
<accession>A0AA44IEC1</accession>
<feature type="region of interest" description="Disordered" evidence="1">
    <location>
        <begin position="36"/>
        <end position="141"/>
    </location>
</feature>
<comment type="caution">
    <text evidence="2">The sequence shown here is derived from an EMBL/GenBank/DDBJ whole genome shotgun (WGS) entry which is preliminary data.</text>
</comment>
<sequence>MATGRVTQFWTAIVSFLRGLLALVRPAVPAADRYRGTGAPAARTAPAGAAALPPQRTAPVPATGATRWTGHGTGRATGYGAGPGRAPRARALPPTIKQRIRAEAHGASPAVRRLPATGAPAGDRPVTAEHTGAAAPVGAAA</sequence>
<feature type="compositionally biased region" description="Gly residues" evidence="1">
    <location>
        <begin position="71"/>
        <end position="83"/>
    </location>
</feature>
<keyword evidence="3" id="KW-1185">Reference proteome</keyword>
<dbReference type="InterPro" id="IPR045925">
    <property type="entry name" value="DUF6344"/>
</dbReference>
<gene>
    <name evidence="2" type="ORF">HGA06_16045</name>
</gene>
<organism evidence="2 3">
    <name type="scientific">Streptomyces somaliensis (strain ATCC 33201 / DSM 40738 / JCM 12659 / KCTC 9044 / NCTC 11332 / NRRL B-12077 / IP 733)</name>
    <dbReference type="NCBI Taxonomy" id="1134445"/>
    <lineage>
        <taxon>Bacteria</taxon>
        <taxon>Bacillati</taxon>
        <taxon>Actinomycetota</taxon>
        <taxon>Actinomycetes</taxon>
        <taxon>Kitasatosporales</taxon>
        <taxon>Streptomycetaceae</taxon>
        <taxon>Streptomyces</taxon>
    </lineage>
</organism>
<protein>
    <submittedName>
        <fullName evidence="2">Uncharacterized protein</fullName>
    </submittedName>
</protein>
<feature type="compositionally biased region" description="Low complexity" evidence="1">
    <location>
        <begin position="132"/>
        <end position="141"/>
    </location>
</feature>
<evidence type="ECO:0000313" key="2">
    <source>
        <dbReference type="EMBL" id="NKY15609.1"/>
    </source>
</evidence>
<feature type="compositionally biased region" description="Low complexity" evidence="1">
    <location>
        <begin position="84"/>
        <end position="95"/>
    </location>
</feature>
<evidence type="ECO:0000256" key="1">
    <source>
        <dbReference type="SAM" id="MobiDB-lite"/>
    </source>
</evidence>
<proteinExistence type="predicted"/>
<dbReference type="RefSeq" id="WP_168439784.1">
    <property type="nucleotide sequence ID" value="NZ_JAAXOU010000196.1"/>
</dbReference>
<dbReference type="Pfam" id="PF19871">
    <property type="entry name" value="DUF6344"/>
    <property type="match status" value="1"/>
</dbReference>
<dbReference type="EMBL" id="JAAXOU010000196">
    <property type="protein sequence ID" value="NKY15609.1"/>
    <property type="molecule type" value="Genomic_DNA"/>
</dbReference>
<dbReference type="AlphaFoldDB" id="A0AA44IEC1"/>
<evidence type="ECO:0000313" key="3">
    <source>
        <dbReference type="Proteomes" id="UP000570003"/>
    </source>
</evidence>
<feature type="compositionally biased region" description="Low complexity" evidence="1">
    <location>
        <begin position="36"/>
        <end position="51"/>
    </location>
</feature>
<name>A0AA44IEC1_STRE0</name>
<dbReference type="Proteomes" id="UP000570003">
    <property type="component" value="Unassembled WGS sequence"/>
</dbReference>